<accession>A0A0W0FUZ6</accession>
<evidence type="ECO:0000313" key="1">
    <source>
        <dbReference type="EMBL" id="KTB40185.1"/>
    </source>
</evidence>
<sequence>MTPTDFLPPPPPPQEHTQAWLSLHLLLLILGQGLR</sequence>
<protein>
    <submittedName>
        <fullName evidence="1">Uncharacterized protein</fullName>
    </submittedName>
</protein>
<dbReference type="AlphaFoldDB" id="A0A0W0FUZ6"/>
<gene>
    <name evidence="1" type="ORF">WG66_7237</name>
</gene>
<dbReference type="Proteomes" id="UP000054988">
    <property type="component" value="Unassembled WGS sequence"/>
</dbReference>
<reference evidence="1 2" key="1">
    <citation type="submission" date="2015-12" db="EMBL/GenBank/DDBJ databases">
        <title>Draft genome sequence of Moniliophthora roreri, the causal agent of frosty pod rot of cacao.</title>
        <authorList>
            <person name="Aime M.C."/>
            <person name="Diaz-Valderrama J.R."/>
            <person name="Kijpornyongpan T."/>
            <person name="Phillips-Mora W."/>
        </authorList>
    </citation>
    <scope>NUCLEOTIDE SEQUENCE [LARGE SCALE GENOMIC DNA]</scope>
    <source>
        <strain evidence="1 2">MCA 2952</strain>
    </source>
</reference>
<dbReference type="EMBL" id="LATX01001600">
    <property type="protein sequence ID" value="KTB40185.1"/>
    <property type="molecule type" value="Genomic_DNA"/>
</dbReference>
<proteinExistence type="predicted"/>
<organism evidence="1 2">
    <name type="scientific">Moniliophthora roreri</name>
    <name type="common">Frosty pod rot fungus</name>
    <name type="synonym">Monilia roreri</name>
    <dbReference type="NCBI Taxonomy" id="221103"/>
    <lineage>
        <taxon>Eukaryota</taxon>
        <taxon>Fungi</taxon>
        <taxon>Dikarya</taxon>
        <taxon>Basidiomycota</taxon>
        <taxon>Agaricomycotina</taxon>
        <taxon>Agaricomycetes</taxon>
        <taxon>Agaricomycetidae</taxon>
        <taxon>Agaricales</taxon>
        <taxon>Marasmiineae</taxon>
        <taxon>Marasmiaceae</taxon>
        <taxon>Moniliophthora</taxon>
    </lineage>
</organism>
<comment type="caution">
    <text evidence="1">The sequence shown here is derived from an EMBL/GenBank/DDBJ whole genome shotgun (WGS) entry which is preliminary data.</text>
</comment>
<name>A0A0W0FUZ6_MONRR</name>
<evidence type="ECO:0000313" key="2">
    <source>
        <dbReference type="Proteomes" id="UP000054988"/>
    </source>
</evidence>